<name>A0A2V4KHG7_AQUAC</name>
<dbReference type="PANTHER" id="PTHR40048">
    <property type="entry name" value="RHAMNOSYL O-METHYLTRANSFERASE"/>
    <property type="match status" value="1"/>
</dbReference>
<dbReference type="Proteomes" id="UP000248146">
    <property type="component" value="Unassembled WGS sequence"/>
</dbReference>
<dbReference type="GO" id="GO:0008168">
    <property type="term" value="F:methyltransferase activity"/>
    <property type="evidence" value="ECO:0007669"/>
    <property type="project" value="UniProtKB-KW"/>
</dbReference>
<organism evidence="3 4">
    <name type="scientific">Aquipseudomonas alcaligenes</name>
    <name type="common">Pseudomonas alcaligenes</name>
    <dbReference type="NCBI Taxonomy" id="43263"/>
    <lineage>
        <taxon>Bacteria</taxon>
        <taxon>Pseudomonadati</taxon>
        <taxon>Pseudomonadota</taxon>
        <taxon>Gammaproteobacteria</taxon>
        <taxon>Pseudomonadales</taxon>
        <taxon>Pseudomonadaceae</taxon>
        <taxon>Aquipseudomonas</taxon>
    </lineage>
</organism>
<gene>
    <name evidence="3" type="ORF">DMO17_17190</name>
</gene>
<evidence type="ECO:0000313" key="4">
    <source>
        <dbReference type="Proteomes" id="UP000248146"/>
    </source>
</evidence>
<evidence type="ECO:0000313" key="3">
    <source>
        <dbReference type="EMBL" id="PYC21085.1"/>
    </source>
</evidence>
<dbReference type="GO" id="GO:0032259">
    <property type="term" value="P:methylation"/>
    <property type="evidence" value="ECO:0007669"/>
    <property type="project" value="UniProtKB-KW"/>
</dbReference>
<reference evidence="3 4" key="1">
    <citation type="submission" date="2018-06" db="EMBL/GenBank/DDBJ databases">
        <title>Pseudomonas diversity within urban Lake Michigan freshwaters.</title>
        <authorList>
            <person name="Batrich M."/>
            <person name="Hatzopoulos T."/>
            <person name="Putonti C."/>
        </authorList>
    </citation>
    <scope>NUCLEOTIDE SEQUENCE [LARGE SCALE GENOMIC DNA]</scope>
    <source>
        <strain evidence="3 4">MB-090714</strain>
    </source>
</reference>
<comment type="caution">
    <text evidence="3">The sequence shown here is derived from an EMBL/GenBank/DDBJ whole genome shotgun (WGS) entry which is preliminary data.</text>
</comment>
<dbReference type="GO" id="GO:0071770">
    <property type="term" value="P:DIM/DIP cell wall layer assembly"/>
    <property type="evidence" value="ECO:0007669"/>
    <property type="project" value="TreeGrafter"/>
</dbReference>
<evidence type="ECO:0000256" key="2">
    <source>
        <dbReference type="ARBA" id="ARBA00022679"/>
    </source>
</evidence>
<keyword evidence="2" id="KW-0808">Transferase</keyword>
<dbReference type="Pfam" id="PF04989">
    <property type="entry name" value="RMNT_CmcI"/>
    <property type="match status" value="1"/>
</dbReference>
<dbReference type="Gene3D" id="3.40.50.150">
    <property type="entry name" value="Vaccinia Virus protein VP39"/>
    <property type="match status" value="1"/>
</dbReference>
<dbReference type="AlphaFoldDB" id="A0A2V4KHG7"/>
<keyword evidence="1" id="KW-0489">Methyltransferase</keyword>
<dbReference type="GO" id="GO:0005886">
    <property type="term" value="C:plasma membrane"/>
    <property type="evidence" value="ECO:0007669"/>
    <property type="project" value="TreeGrafter"/>
</dbReference>
<dbReference type="SUPFAM" id="SSF53335">
    <property type="entry name" value="S-adenosyl-L-methionine-dependent methyltransferases"/>
    <property type="match status" value="1"/>
</dbReference>
<dbReference type="InterPro" id="IPR029063">
    <property type="entry name" value="SAM-dependent_MTases_sf"/>
</dbReference>
<sequence length="248" mass="28209">MTASNPDPIQAFEQEKAERIATYPQDAAWQAQSRAWMRRAFEQKYMYNFSWMGRPIIQTPVDMMAMQELIWQVKPQVIIETGVAHGGSLLFYASLLELLGEGEVVGIDIDIRAHNRKAIEDHPMSKRLHLIQGSSTSAEVVEQVRARVAGKQRVMVCLDSNHTEEHVLAELAAYAELVTKGSYLVVFDSVVEDLPKDFFADRPWNVGDNPKTAVHKWLPMHPEFAIDRDFESKLLLTVCPEGFLKRLD</sequence>
<dbReference type="OrthoDB" id="189417at2"/>
<proteinExistence type="predicted"/>
<protein>
    <submittedName>
        <fullName evidence="3">Cephalosporin hydroxylase</fullName>
    </submittedName>
</protein>
<dbReference type="RefSeq" id="WP_110683700.1">
    <property type="nucleotide sequence ID" value="NZ_QJRX01000009.1"/>
</dbReference>
<dbReference type="GO" id="GO:0008610">
    <property type="term" value="P:lipid biosynthetic process"/>
    <property type="evidence" value="ECO:0007669"/>
    <property type="project" value="InterPro"/>
</dbReference>
<dbReference type="EMBL" id="QJRX01000009">
    <property type="protein sequence ID" value="PYC21085.1"/>
    <property type="molecule type" value="Genomic_DNA"/>
</dbReference>
<dbReference type="PANTHER" id="PTHR40048:SF1">
    <property type="entry name" value="RHAMNOSYL O-METHYLTRANSFERASE"/>
    <property type="match status" value="1"/>
</dbReference>
<dbReference type="InterPro" id="IPR007072">
    <property type="entry name" value="RNMT_CmcI"/>
</dbReference>
<evidence type="ECO:0000256" key="1">
    <source>
        <dbReference type="ARBA" id="ARBA00022603"/>
    </source>
</evidence>
<accession>A0A2V4KHG7</accession>